<evidence type="ECO:0000313" key="8">
    <source>
        <dbReference type="EMBL" id="EYU14702.1"/>
    </source>
</evidence>
<keyword evidence="5 6" id="KW-0472">Membrane</keyword>
<dbReference type="GO" id="GO:0016740">
    <property type="term" value="F:transferase activity"/>
    <property type="evidence" value="ECO:0007669"/>
    <property type="project" value="UniProtKB-KW"/>
</dbReference>
<evidence type="ECO:0000313" key="9">
    <source>
        <dbReference type="Proteomes" id="UP000023464"/>
    </source>
</evidence>
<comment type="subcellular location">
    <subcellularLocation>
        <location evidence="1">Cell membrane</location>
        <topology evidence="1">Multi-pass membrane protein</topology>
    </subcellularLocation>
</comment>
<feature type="domain" description="Sulfatase N-terminal" evidence="7">
    <location>
        <begin position="286"/>
        <end position="577"/>
    </location>
</feature>
<evidence type="ECO:0000256" key="5">
    <source>
        <dbReference type="ARBA" id="ARBA00023136"/>
    </source>
</evidence>
<dbReference type="SUPFAM" id="SSF53649">
    <property type="entry name" value="Alkaline phosphatase-like"/>
    <property type="match status" value="1"/>
</dbReference>
<organism evidence="8 9">
    <name type="scientific">Photorhabdus aegyptia</name>
    <dbReference type="NCBI Taxonomy" id="2805098"/>
    <lineage>
        <taxon>Bacteria</taxon>
        <taxon>Pseudomonadati</taxon>
        <taxon>Pseudomonadota</taxon>
        <taxon>Gammaproteobacteria</taxon>
        <taxon>Enterobacterales</taxon>
        <taxon>Morganellaceae</taxon>
        <taxon>Photorhabdus</taxon>
    </lineage>
</organism>
<feature type="transmembrane region" description="Helical" evidence="6">
    <location>
        <begin position="178"/>
        <end position="198"/>
    </location>
</feature>
<dbReference type="PATRIC" id="fig|1393736.3.peg.2792"/>
<dbReference type="CDD" id="cd16015">
    <property type="entry name" value="LTA_synthase"/>
    <property type="match status" value="1"/>
</dbReference>
<dbReference type="RefSeq" id="WP_036779891.1">
    <property type="nucleotide sequence ID" value="NZ_CAWLTM010000075.1"/>
</dbReference>
<name>A0A022PEV3_9GAMM</name>
<dbReference type="AlphaFoldDB" id="A0A022PEV3"/>
<dbReference type="PANTHER" id="PTHR47371">
    <property type="entry name" value="LIPOTEICHOIC ACID SYNTHASE"/>
    <property type="match status" value="1"/>
</dbReference>
<keyword evidence="8" id="KW-0808">Transferase</keyword>
<dbReference type="GO" id="GO:0005886">
    <property type="term" value="C:plasma membrane"/>
    <property type="evidence" value="ECO:0007669"/>
    <property type="project" value="UniProtKB-SubCell"/>
</dbReference>
<protein>
    <submittedName>
        <fullName evidence="8">Phosphoglycerol transferase family protein, alkaline phosphatase superfamily</fullName>
    </submittedName>
</protein>
<comment type="caution">
    <text evidence="8">The sequence shown here is derived from an EMBL/GenBank/DDBJ whole genome shotgun (WGS) entry which is preliminary data.</text>
</comment>
<evidence type="ECO:0000256" key="6">
    <source>
        <dbReference type="SAM" id="Phobius"/>
    </source>
</evidence>
<evidence type="ECO:0000256" key="1">
    <source>
        <dbReference type="ARBA" id="ARBA00004651"/>
    </source>
</evidence>
<evidence type="ECO:0000256" key="4">
    <source>
        <dbReference type="ARBA" id="ARBA00022989"/>
    </source>
</evidence>
<gene>
    <name evidence="8" type="ORF">BA1DRAFT_02728</name>
</gene>
<dbReference type="InterPro" id="IPR050448">
    <property type="entry name" value="OpgB/LTA_synthase_biosynth"/>
</dbReference>
<evidence type="ECO:0000259" key="7">
    <source>
        <dbReference type="Pfam" id="PF00884"/>
    </source>
</evidence>
<proteinExistence type="predicted"/>
<dbReference type="EMBL" id="JFGV01000040">
    <property type="protein sequence ID" value="EYU14702.1"/>
    <property type="molecule type" value="Genomic_DNA"/>
</dbReference>
<feature type="transmembrane region" description="Helical" evidence="6">
    <location>
        <begin position="91"/>
        <end position="114"/>
    </location>
</feature>
<dbReference type="Proteomes" id="UP000023464">
    <property type="component" value="Unassembled WGS sequence"/>
</dbReference>
<dbReference type="PANTHER" id="PTHR47371:SF3">
    <property type="entry name" value="PHOSPHOGLYCEROL TRANSFERASE I"/>
    <property type="match status" value="1"/>
</dbReference>
<dbReference type="InterPro" id="IPR017850">
    <property type="entry name" value="Alkaline_phosphatase_core_sf"/>
</dbReference>
<keyword evidence="9" id="KW-1185">Reference proteome</keyword>
<feature type="transmembrane region" description="Helical" evidence="6">
    <location>
        <begin position="50"/>
        <end position="79"/>
    </location>
</feature>
<evidence type="ECO:0000256" key="3">
    <source>
        <dbReference type="ARBA" id="ARBA00022692"/>
    </source>
</evidence>
<dbReference type="Gene3D" id="3.40.720.10">
    <property type="entry name" value="Alkaline Phosphatase, subunit A"/>
    <property type="match status" value="1"/>
</dbReference>
<accession>A0A022PEV3</accession>
<keyword evidence="3 6" id="KW-0812">Transmembrane</keyword>
<reference evidence="8 9" key="1">
    <citation type="submission" date="2014-03" db="EMBL/GenBank/DDBJ databases">
        <title>Draft Genome of Photorhabdus luminescens BA1, an Egyptian Isolate.</title>
        <authorList>
            <person name="Ghazal S."/>
            <person name="Hurst S.G.IV."/>
            <person name="Morris K."/>
            <person name="Thomas K."/>
            <person name="Tisa L.S."/>
        </authorList>
    </citation>
    <scope>NUCLEOTIDE SEQUENCE [LARGE SCALE GENOMIC DNA]</scope>
    <source>
        <strain evidence="8 9">BA1</strain>
    </source>
</reference>
<feature type="transmembrane region" description="Helical" evidence="6">
    <location>
        <begin position="145"/>
        <end position="166"/>
    </location>
</feature>
<dbReference type="InterPro" id="IPR000917">
    <property type="entry name" value="Sulfatase_N"/>
</dbReference>
<keyword evidence="2" id="KW-1003">Cell membrane</keyword>
<sequence>MWFSRFKQAFIALLLPWLLTVATQMAGRIYLLFTYGSYQLFTDSTQDVERMFWIGGLFDIRIASLLFVPCLLIASLFAINKNSFNIWQHAYPWLATTLNTVVGALTISNVYYYATYERPFDIFIFGLVEDDTQAVLHTLWNDYPVIESLLCLALFAMTVFWSCLLWQRYLISRTERKTSLPVSAIATLVILTVCFVGMRGSIGTFPLRQANTQVSEVKMLNMLTPNGPMALNWAFNDHYKNSDFPEATDAQGSWLLNHFLGKSTPANLSPFIAKTADNPTAQKNPPHVIFNVMESMGYHLQSLDRPDLDVFGTLRQHWQNDWRFERFVSEGDGTIDSLSRFLIRSPNSAISQSTAQNLDFTSNMFKPYLANGYKIIFVTSGNGAWRNLNQFLPNLGVSEFIDQNGLKNRYPEAKFDTWGVPDEFMFRYIEERLAQAEKNGEHVLIMSLSTTHHPPYKSPPSYQKTDIKLSDTEKQRLSHLASGNELQEVFHTLRYANDQLGQFISWVKSQSLASHTIIAATGDHNIRGISYPDAHELAIGHGVPFYLYVPPAYRQNAIFDATRVGSHKDIWPTLYNLSLSHTAYYRTGCNLLAKHLDPIWCQGYNPEVTITPQGAYIMIGKGEFRPWANQTGLLLGDPQPMTADQTKQFQRWQVFTDLLSWQLNRQVHHQQ</sequence>
<keyword evidence="4 6" id="KW-1133">Transmembrane helix</keyword>
<evidence type="ECO:0000256" key="2">
    <source>
        <dbReference type="ARBA" id="ARBA00022475"/>
    </source>
</evidence>
<dbReference type="Pfam" id="PF00884">
    <property type="entry name" value="Sulfatase"/>
    <property type="match status" value="1"/>
</dbReference>